<evidence type="ECO:0000256" key="1">
    <source>
        <dbReference type="ARBA" id="ARBA00004141"/>
    </source>
</evidence>
<keyword evidence="2 6" id="KW-0812">Transmembrane</keyword>
<evidence type="ECO:0000313" key="8">
    <source>
        <dbReference type="Proteomes" id="UP001140510"/>
    </source>
</evidence>
<feature type="compositionally biased region" description="Gly residues" evidence="5">
    <location>
        <begin position="379"/>
        <end position="391"/>
    </location>
</feature>
<dbReference type="SMART" id="SM01417">
    <property type="entry name" value="Solute_trans_a"/>
    <property type="match status" value="1"/>
</dbReference>
<evidence type="ECO:0000313" key="7">
    <source>
        <dbReference type="EMBL" id="KAJ4399857.1"/>
    </source>
</evidence>
<feature type="transmembrane region" description="Helical" evidence="6">
    <location>
        <begin position="240"/>
        <end position="265"/>
    </location>
</feature>
<evidence type="ECO:0000256" key="5">
    <source>
        <dbReference type="SAM" id="MobiDB-lite"/>
    </source>
</evidence>
<evidence type="ECO:0000256" key="3">
    <source>
        <dbReference type="ARBA" id="ARBA00022989"/>
    </source>
</evidence>
<dbReference type="OrthoDB" id="5348404at2759"/>
<keyword evidence="3 6" id="KW-1133">Transmembrane helix</keyword>
<proteinExistence type="predicted"/>
<sequence length="391" mass="43303">MDAFEITLVPRKNLINKTSIIDSATSHVCPAEIEGPQIVPIVGKYTFHEVATIASGACGLFSLLICAFVIAGHATSYSFPVQQRQIIRIVLLIPWVSLFSFLIVLEEKAGVYIVESLDFGCAIALSAFLLLMCDFVLEHPGGFDELFGAGAGGRGALQTKGPAWLKRIWYGVLQFIPSSVIIWIGTIVALAVGQYCRQSNSVHFAHLWITIFKFIVTTVSIVCCLRFYSRMKTQLLQHRILLKLFTFKSIIGLNVAQTFIINILAGHGTLTPNKYMTYHDINDGLASLILACEMPFFAILMLFAFPSKPYKNSNKAAPVGPFKAIVQALDIRDLLGAIFRGPMRLVREQEREIRREGSMKMEMQGRNEGLEEMRDGETGYKGGDGRIGVAE</sequence>
<name>A0A9W9D3B7_9PLEO</name>
<dbReference type="InterPro" id="IPR005178">
    <property type="entry name" value="Ostalpha/TMEM184C"/>
</dbReference>
<feature type="region of interest" description="Disordered" evidence="5">
    <location>
        <begin position="363"/>
        <end position="391"/>
    </location>
</feature>
<dbReference type="PANTHER" id="PTHR23423">
    <property type="entry name" value="ORGANIC SOLUTE TRANSPORTER-RELATED"/>
    <property type="match status" value="1"/>
</dbReference>
<protein>
    <submittedName>
        <fullName evidence="7">Uncharacterized protein</fullName>
    </submittedName>
</protein>
<keyword evidence="8" id="KW-1185">Reference proteome</keyword>
<feature type="transmembrane region" description="Helical" evidence="6">
    <location>
        <begin position="86"/>
        <end position="105"/>
    </location>
</feature>
<feature type="compositionally biased region" description="Basic and acidic residues" evidence="5">
    <location>
        <begin position="363"/>
        <end position="378"/>
    </location>
</feature>
<gene>
    <name evidence="7" type="ORF">N0V91_009128</name>
</gene>
<evidence type="ECO:0000256" key="2">
    <source>
        <dbReference type="ARBA" id="ARBA00022692"/>
    </source>
</evidence>
<evidence type="ECO:0000256" key="6">
    <source>
        <dbReference type="SAM" id="Phobius"/>
    </source>
</evidence>
<dbReference type="AlphaFoldDB" id="A0A9W9D3B7"/>
<dbReference type="EMBL" id="JAPEVA010000099">
    <property type="protein sequence ID" value="KAJ4399857.1"/>
    <property type="molecule type" value="Genomic_DNA"/>
</dbReference>
<keyword evidence="4 6" id="KW-0472">Membrane</keyword>
<feature type="transmembrane region" description="Helical" evidence="6">
    <location>
        <begin position="285"/>
        <end position="305"/>
    </location>
</feature>
<reference evidence="7" key="1">
    <citation type="submission" date="2022-10" db="EMBL/GenBank/DDBJ databases">
        <title>Tapping the CABI collections for fungal endophytes: first genome assemblies for Collariella, Neodidymelliopsis, Ascochyta clinopodiicola, Didymella pomorum, Didymosphaeria variabile, Neocosmospora piperis and Neocucurbitaria cava.</title>
        <authorList>
            <person name="Hill R."/>
        </authorList>
    </citation>
    <scope>NUCLEOTIDE SEQUENCE</scope>
    <source>
        <strain evidence="7">IMI 355091</strain>
    </source>
</reference>
<dbReference type="Pfam" id="PF03619">
    <property type="entry name" value="Solute_trans_a"/>
    <property type="match status" value="1"/>
</dbReference>
<organism evidence="7 8">
    <name type="scientific">Didymella pomorum</name>
    <dbReference type="NCBI Taxonomy" id="749634"/>
    <lineage>
        <taxon>Eukaryota</taxon>
        <taxon>Fungi</taxon>
        <taxon>Dikarya</taxon>
        <taxon>Ascomycota</taxon>
        <taxon>Pezizomycotina</taxon>
        <taxon>Dothideomycetes</taxon>
        <taxon>Pleosporomycetidae</taxon>
        <taxon>Pleosporales</taxon>
        <taxon>Pleosporineae</taxon>
        <taxon>Didymellaceae</taxon>
        <taxon>Didymella</taxon>
    </lineage>
</organism>
<dbReference type="GO" id="GO:0016020">
    <property type="term" value="C:membrane"/>
    <property type="evidence" value="ECO:0007669"/>
    <property type="project" value="UniProtKB-SubCell"/>
</dbReference>
<dbReference type="Proteomes" id="UP001140510">
    <property type="component" value="Unassembled WGS sequence"/>
</dbReference>
<comment type="caution">
    <text evidence="7">The sequence shown here is derived from an EMBL/GenBank/DDBJ whole genome shotgun (WGS) entry which is preliminary data.</text>
</comment>
<feature type="transmembrane region" description="Helical" evidence="6">
    <location>
        <begin position="168"/>
        <end position="193"/>
    </location>
</feature>
<feature type="transmembrane region" description="Helical" evidence="6">
    <location>
        <begin position="117"/>
        <end position="137"/>
    </location>
</feature>
<accession>A0A9W9D3B7</accession>
<feature type="transmembrane region" description="Helical" evidence="6">
    <location>
        <begin position="205"/>
        <end position="228"/>
    </location>
</feature>
<feature type="transmembrane region" description="Helical" evidence="6">
    <location>
        <begin position="53"/>
        <end position="74"/>
    </location>
</feature>
<evidence type="ECO:0000256" key="4">
    <source>
        <dbReference type="ARBA" id="ARBA00023136"/>
    </source>
</evidence>
<comment type="subcellular location">
    <subcellularLocation>
        <location evidence="1">Membrane</location>
        <topology evidence="1">Multi-pass membrane protein</topology>
    </subcellularLocation>
</comment>